<evidence type="ECO:0000313" key="3">
    <source>
        <dbReference type="Proteomes" id="UP000054721"/>
    </source>
</evidence>
<dbReference type="AlphaFoldDB" id="A0A0V1KWF7"/>
<gene>
    <name evidence="2" type="ORF">T02_12958</name>
</gene>
<evidence type="ECO:0000256" key="1">
    <source>
        <dbReference type="SAM" id="MobiDB-lite"/>
    </source>
</evidence>
<accession>A0A0V1KWF7</accession>
<dbReference type="Proteomes" id="UP000054721">
    <property type="component" value="Unassembled WGS sequence"/>
</dbReference>
<sequence length="201" mass="22760">MGIFRLRKTTPTKGKYPTSTGVQLDVEEKKNNKSEEQKEVNEKQVSTVELMIRGQQRGQLGRSCRLMRRMDIDFGSGSSSWAEPVVNRLTNENDPLDCNNCLNVVQLCLANYRPSALRIYATIASSACENAKLTHPLGAPYEKSVLLIETNFLVNAMIMLKLNPIIFEWLQLNDYAHQEASLITQKQHSALSLAQFDRSQR</sequence>
<proteinExistence type="predicted"/>
<evidence type="ECO:0000313" key="2">
    <source>
        <dbReference type="EMBL" id="KRZ51463.1"/>
    </source>
</evidence>
<reference evidence="2 3" key="1">
    <citation type="submission" date="2015-05" db="EMBL/GenBank/DDBJ databases">
        <title>Evolution of Trichinella species and genotypes.</title>
        <authorList>
            <person name="Korhonen P.K."/>
            <person name="Edoardo P."/>
            <person name="Giuseppe L.R."/>
            <person name="Gasser R.B."/>
        </authorList>
    </citation>
    <scope>NUCLEOTIDE SEQUENCE [LARGE SCALE GENOMIC DNA]</scope>
    <source>
        <strain evidence="2">ISS10</strain>
    </source>
</reference>
<organism evidence="2 3">
    <name type="scientific">Trichinella nativa</name>
    <dbReference type="NCBI Taxonomy" id="6335"/>
    <lineage>
        <taxon>Eukaryota</taxon>
        <taxon>Metazoa</taxon>
        <taxon>Ecdysozoa</taxon>
        <taxon>Nematoda</taxon>
        <taxon>Enoplea</taxon>
        <taxon>Dorylaimia</taxon>
        <taxon>Trichinellida</taxon>
        <taxon>Trichinellidae</taxon>
        <taxon>Trichinella</taxon>
    </lineage>
</organism>
<feature type="compositionally biased region" description="Basic residues" evidence="1">
    <location>
        <begin position="1"/>
        <end position="10"/>
    </location>
</feature>
<feature type="region of interest" description="Disordered" evidence="1">
    <location>
        <begin position="1"/>
        <end position="22"/>
    </location>
</feature>
<protein>
    <submittedName>
        <fullName evidence="2">Uncharacterized protein</fullName>
    </submittedName>
</protein>
<dbReference type="OrthoDB" id="10303037at2759"/>
<feature type="compositionally biased region" description="Polar residues" evidence="1">
    <location>
        <begin position="11"/>
        <end position="22"/>
    </location>
</feature>
<keyword evidence="3" id="KW-1185">Reference proteome</keyword>
<comment type="caution">
    <text evidence="2">The sequence shown here is derived from an EMBL/GenBank/DDBJ whole genome shotgun (WGS) entry which is preliminary data.</text>
</comment>
<dbReference type="EMBL" id="JYDW01000225">
    <property type="protein sequence ID" value="KRZ51463.1"/>
    <property type="molecule type" value="Genomic_DNA"/>
</dbReference>
<name>A0A0V1KWF7_9BILA</name>